<evidence type="ECO:0000313" key="3">
    <source>
        <dbReference type="EMBL" id="MBW4661670.1"/>
    </source>
</evidence>
<evidence type="ECO:0000313" key="4">
    <source>
        <dbReference type="Proteomes" id="UP000757435"/>
    </source>
</evidence>
<comment type="caution">
    <text evidence="3">The sequence shown here is derived from an EMBL/GenBank/DDBJ whole genome shotgun (WGS) entry which is preliminary data.</text>
</comment>
<reference evidence="3" key="2">
    <citation type="journal article" date="2022" name="Microbiol. Resour. Announc.">
        <title>Metagenome Sequencing to Explore Phylogenomics of Terrestrial Cyanobacteria.</title>
        <authorList>
            <person name="Ward R.D."/>
            <person name="Stajich J.E."/>
            <person name="Johansen J.R."/>
            <person name="Huntemann M."/>
            <person name="Clum A."/>
            <person name="Foster B."/>
            <person name="Foster B."/>
            <person name="Roux S."/>
            <person name="Palaniappan K."/>
            <person name="Varghese N."/>
            <person name="Mukherjee S."/>
            <person name="Reddy T.B.K."/>
            <person name="Daum C."/>
            <person name="Copeland A."/>
            <person name="Chen I.A."/>
            <person name="Ivanova N.N."/>
            <person name="Kyrpides N.C."/>
            <person name="Shapiro N."/>
            <person name="Eloe-Fadrosh E.A."/>
            <person name="Pietrasiak N."/>
        </authorList>
    </citation>
    <scope>NUCLEOTIDE SEQUENCE</scope>
    <source>
        <strain evidence="3">UHER 2000/2452</strain>
    </source>
</reference>
<dbReference type="Proteomes" id="UP000757435">
    <property type="component" value="Unassembled WGS sequence"/>
</dbReference>
<dbReference type="CDD" id="cd06533">
    <property type="entry name" value="Glyco_transf_WecG_TagA"/>
    <property type="match status" value="1"/>
</dbReference>
<protein>
    <submittedName>
        <fullName evidence="3">WecB/TagA/CpsF family glycosyltransferase</fullName>
    </submittedName>
</protein>
<accession>A0A951UPU1</accession>
<dbReference type="PANTHER" id="PTHR34136">
    <property type="match status" value="1"/>
</dbReference>
<dbReference type="GO" id="GO:0016758">
    <property type="term" value="F:hexosyltransferase activity"/>
    <property type="evidence" value="ECO:0007669"/>
    <property type="project" value="TreeGrafter"/>
</dbReference>
<dbReference type="AlphaFoldDB" id="A0A951UPU1"/>
<dbReference type="PANTHER" id="PTHR34136:SF1">
    <property type="entry name" value="UDP-N-ACETYL-D-MANNOSAMINURONIC ACID TRANSFERASE"/>
    <property type="match status" value="1"/>
</dbReference>
<evidence type="ECO:0000256" key="2">
    <source>
        <dbReference type="ARBA" id="ARBA00022679"/>
    </source>
</evidence>
<keyword evidence="2" id="KW-0808">Transferase</keyword>
<evidence type="ECO:0000256" key="1">
    <source>
        <dbReference type="ARBA" id="ARBA00022676"/>
    </source>
</evidence>
<dbReference type="EMBL" id="JAHHHD010000042">
    <property type="protein sequence ID" value="MBW4661670.1"/>
    <property type="molecule type" value="Genomic_DNA"/>
</dbReference>
<keyword evidence="1" id="KW-0328">Glycosyltransferase</keyword>
<proteinExistence type="predicted"/>
<name>A0A951UPU1_9CYAN</name>
<gene>
    <name evidence="3" type="ORF">KME15_23620</name>
</gene>
<sequence>MGNVKLLNASIDNLSMPELLENLNQGVVYTPNVDHLVKLQTDREFFEAYKAADFKTCDSKVLFYVSKFIGSPIREKISGSDLFPAFYCHHKNNLDIKIFLLGAREGVAAEAQRRINARVGRPIIVGAHSPSFGFEKNEEECHQLIKLVNESGATVLALGVGAPKQEKFIHRYRESFEHVKIFMAIGATIDFEAGNVARAPKWISELGLEWLYRLVSEPRRLWKRYLVEGPTFFWFVLLQILNLYTDPFASEEASSDKSATYKSMAKVLDA</sequence>
<reference evidence="3" key="1">
    <citation type="submission" date="2021-05" db="EMBL/GenBank/DDBJ databases">
        <authorList>
            <person name="Pietrasiak N."/>
            <person name="Ward R."/>
            <person name="Stajich J.E."/>
            <person name="Kurbessoian T."/>
        </authorList>
    </citation>
    <scope>NUCLEOTIDE SEQUENCE</scope>
    <source>
        <strain evidence="3">UHER 2000/2452</strain>
    </source>
</reference>
<organism evidence="3 4">
    <name type="scientific">Drouetiella hepatica Uher 2000/2452</name>
    <dbReference type="NCBI Taxonomy" id="904376"/>
    <lineage>
        <taxon>Bacteria</taxon>
        <taxon>Bacillati</taxon>
        <taxon>Cyanobacteriota</taxon>
        <taxon>Cyanophyceae</taxon>
        <taxon>Oculatellales</taxon>
        <taxon>Oculatellaceae</taxon>
        <taxon>Drouetiella</taxon>
    </lineage>
</organism>
<dbReference type="NCBIfam" id="TIGR00696">
    <property type="entry name" value="wecG_tagA_cpsF"/>
    <property type="match status" value="1"/>
</dbReference>
<dbReference type="Pfam" id="PF03808">
    <property type="entry name" value="Glyco_tran_WecG"/>
    <property type="match status" value="1"/>
</dbReference>
<dbReference type="InterPro" id="IPR004629">
    <property type="entry name" value="WecG_TagA_CpsF"/>
</dbReference>